<feature type="transmembrane region" description="Helical" evidence="1">
    <location>
        <begin position="7"/>
        <end position="25"/>
    </location>
</feature>
<dbReference type="EMBL" id="VFIY01000010">
    <property type="protein sequence ID" value="TPD59823.1"/>
    <property type="molecule type" value="Genomic_DNA"/>
</dbReference>
<proteinExistence type="predicted"/>
<comment type="caution">
    <text evidence="3">The sequence shown here is derived from an EMBL/GenBank/DDBJ whole genome shotgun (WGS) entry which is preliminary data.</text>
</comment>
<reference evidence="4" key="1">
    <citation type="submission" date="2019-06" db="EMBL/GenBank/DDBJ databases">
        <title>The complete genome of Emcibacter congregatus ZYLT.</title>
        <authorList>
            <person name="Zhao Z."/>
        </authorList>
    </citation>
    <scope>NUCLEOTIDE SEQUENCE [LARGE SCALE GENOMIC DNA]</scope>
    <source>
        <strain evidence="4">MCCC 1A06723</strain>
    </source>
</reference>
<gene>
    <name evidence="3" type="ORF">FIV46_10060</name>
</gene>
<name>A0A501PH81_9PROT</name>
<sequence length="67" mass="7301">MSIDRVVLAFAGVMILVGIALAYYVHPYWIALPIFVGLNMFQAAFTGFCPLAIILKKLGVKPGQAFN</sequence>
<dbReference type="InterPro" id="IPR021309">
    <property type="entry name" value="YgaP-like_TM"/>
</dbReference>
<evidence type="ECO:0000313" key="4">
    <source>
        <dbReference type="Proteomes" id="UP000319148"/>
    </source>
</evidence>
<dbReference type="Pfam" id="PF11127">
    <property type="entry name" value="YgaP-like_TM"/>
    <property type="match status" value="1"/>
</dbReference>
<evidence type="ECO:0000313" key="3">
    <source>
        <dbReference type="EMBL" id="TPD59823.1"/>
    </source>
</evidence>
<keyword evidence="1" id="KW-0472">Membrane</keyword>
<keyword evidence="4" id="KW-1185">Reference proteome</keyword>
<keyword evidence="1" id="KW-0812">Transmembrane</keyword>
<feature type="transmembrane region" description="Helical" evidence="1">
    <location>
        <begin position="31"/>
        <end position="55"/>
    </location>
</feature>
<dbReference type="RefSeq" id="WP_139940794.1">
    <property type="nucleotide sequence ID" value="NZ_JBHSYP010000006.1"/>
</dbReference>
<accession>A0A501PH81</accession>
<organism evidence="3 4">
    <name type="scientific">Emcibacter nanhaiensis</name>
    <dbReference type="NCBI Taxonomy" id="1505037"/>
    <lineage>
        <taxon>Bacteria</taxon>
        <taxon>Pseudomonadati</taxon>
        <taxon>Pseudomonadota</taxon>
        <taxon>Alphaproteobacteria</taxon>
        <taxon>Emcibacterales</taxon>
        <taxon>Emcibacteraceae</taxon>
        <taxon>Emcibacter</taxon>
    </lineage>
</organism>
<dbReference type="OrthoDB" id="9799383at2"/>
<keyword evidence="1" id="KW-1133">Transmembrane helix</keyword>
<dbReference type="AlphaFoldDB" id="A0A501PH81"/>
<feature type="domain" description="Inner membrane protein YgaP-like transmembrane" evidence="2">
    <location>
        <begin position="2"/>
        <end position="56"/>
    </location>
</feature>
<evidence type="ECO:0000256" key="1">
    <source>
        <dbReference type="SAM" id="Phobius"/>
    </source>
</evidence>
<evidence type="ECO:0000259" key="2">
    <source>
        <dbReference type="Pfam" id="PF11127"/>
    </source>
</evidence>
<protein>
    <submittedName>
        <fullName evidence="3">DUF2892 domain-containing protein</fullName>
    </submittedName>
</protein>
<dbReference type="Gene3D" id="6.10.140.1340">
    <property type="match status" value="1"/>
</dbReference>
<dbReference type="Proteomes" id="UP000319148">
    <property type="component" value="Unassembled WGS sequence"/>
</dbReference>